<dbReference type="Pfam" id="PF12704">
    <property type="entry name" value="MacB_PCD"/>
    <property type="match status" value="1"/>
</dbReference>
<feature type="transmembrane region" description="Helical" evidence="6">
    <location>
        <begin position="343"/>
        <end position="364"/>
    </location>
</feature>
<dbReference type="InterPro" id="IPR025857">
    <property type="entry name" value="MacB_PCD"/>
</dbReference>
<protein>
    <recommendedName>
        <fullName evidence="11">ABC3 transporter permease protein domain-containing protein</fullName>
    </recommendedName>
</protein>
<evidence type="ECO:0000256" key="1">
    <source>
        <dbReference type="ARBA" id="ARBA00004651"/>
    </source>
</evidence>
<dbReference type="PANTHER" id="PTHR30572:SF18">
    <property type="entry name" value="ABC-TYPE MACROLIDE FAMILY EXPORT SYSTEM PERMEASE COMPONENT 2"/>
    <property type="match status" value="1"/>
</dbReference>
<dbReference type="GO" id="GO:0005886">
    <property type="term" value="C:plasma membrane"/>
    <property type="evidence" value="ECO:0007669"/>
    <property type="project" value="UniProtKB-SubCell"/>
</dbReference>
<evidence type="ECO:0000259" key="7">
    <source>
        <dbReference type="Pfam" id="PF02687"/>
    </source>
</evidence>
<dbReference type="Pfam" id="PF02687">
    <property type="entry name" value="FtsX"/>
    <property type="match status" value="1"/>
</dbReference>
<dbReference type="AlphaFoldDB" id="A0A0F5JPA1"/>
<dbReference type="EMBL" id="AQHW01000003">
    <property type="protein sequence ID" value="KKB59603.1"/>
    <property type="molecule type" value="Genomic_DNA"/>
</dbReference>
<evidence type="ECO:0000313" key="9">
    <source>
        <dbReference type="EMBL" id="KKB59603.1"/>
    </source>
</evidence>
<gene>
    <name evidence="9" type="ORF">HMPREF1536_00584</name>
</gene>
<evidence type="ECO:0000256" key="3">
    <source>
        <dbReference type="ARBA" id="ARBA00022692"/>
    </source>
</evidence>
<sequence length="431" mass="47931">MYKQYLKQALAMLKENKLLSLISILGTALAICMIMVMVITYQMRVKNYSPEDNRDRTMYVRWGGRTFNDKNYGNGYLSLRTVKECLLPMKTPEAVSFFSPCRSQLASLPGGKEKKDCLMLFTDDVFWKVFNFDFISGSPYTHEEVASGIKKAVITETMARRLYGTTDAAGKTVMISYKPYTVSGVVKDVSVIARTAYAEAWLPYSSVDGDMLADDIWAESITGWFHAVILARSPADFDAIRTEMNNLLAGYNSSLKEYKLSLYNQPDTQLELVIKGVGAIGPDKTKTILQYVLVIVILLLVPAINLSGMTLSQMRNRLSEIGIRKAFGATKGRLLVQILSENMFLTLLGGVGGLLLSYVAIFLMRTWLLSGSFGSISSVFGGTPQLSVSELLNPVIFLYAFLFCLVLNLLSAGIPAYRMSRKNVIDALNEY</sequence>
<evidence type="ECO:0008006" key="11">
    <source>
        <dbReference type="Google" id="ProtNLM"/>
    </source>
</evidence>
<evidence type="ECO:0000256" key="6">
    <source>
        <dbReference type="SAM" id="Phobius"/>
    </source>
</evidence>
<reference evidence="9 10" key="1">
    <citation type="submission" date="2013-04" db="EMBL/GenBank/DDBJ databases">
        <title>The Genome Sequence of Parabacteroides gordonii DSM 23371.</title>
        <authorList>
            <consortium name="The Broad Institute Genomics Platform"/>
            <person name="Earl A."/>
            <person name="Ward D."/>
            <person name="Feldgarden M."/>
            <person name="Gevers D."/>
            <person name="Martens E."/>
            <person name="Sakamoto M."/>
            <person name="Benno Y."/>
            <person name="Suzuki N."/>
            <person name="Matsunaga N."/>
            <person name="Koshihara K."/>
            <person name="Seki M."/>
            <person name="Komiya H."/>
            <person name="Walker B."/>
            <person name="Young S."/>
            <person name="Zeng Q."/>
            <person name="Gargeya S."/>
            <person name="Fitzgerald M."/>
            <person name="Haas B."/>
            <person name="Abouelleil A."/>
            <person name="Allen A.W."/>
            <person name="Alvarado L."/>
            <person name="Arachchi H.M."/>
            <person name="Berlin A.M."/>
            <person name="Chapman S.B."/>
            <person name="Gainer-Dewar J."/>
            <person name="Goldberg J."/>
            <person name="Griggs A."/>
            <person name="Gujja S."/>
            <person name="Hansen M."/>
            <person name="Howarth C."/>
            <person name="Imamovic A."/>
            <person name="Ireland A."/>
            <person name="Larimer J."/>
            <person name="McCowan C."/>
            <person name="Murphy C."/>
            <person name="Pearson M."/>
            <person name="Poon T.W."/>
            <person name="Priest M."/>
            <person name="Roberts A."/>
            <person name="Saif S."/>
            <person name="Shea T."/>
            <person name="Sisk P."/>
            <person name="Sykes S."/>
            <person name="Wortman J."/>
            <person name="Nusbaum C."/>
            <person name="Birren B."/>
        </authorList>
    </citation>
    <scope>NUCLEOTIDE SEQUENCE [LARGE SCALE GENOMIC DNA]</scope>
    <source>
        <strain evidence="9 10">MS-1</strain>
    </source>
</reference>
<name>A0A0F5JPA1_9BACT</name>
<feature type="transmembrane region" description="Helical" evidence="6">
    <location>
        <begin position="21"/>
        <end position="41"/>
    </location>
</feature>
<evidence type="ECO:0000256" key="4">
    <source>
        <dbReference type="ARBA" id="ARBA00022989"/>
    </source>
</evidence>
<keyword evidence="10" id="KW-1185">Reference proteome</keyword>
<feature type="transmembrane region" description="Helical" evidence="6">
    <location>
        <begin position="288"/>
        <end position="308"/>
    </location>
</feature>
<dbReference type="STRING" id="1203610.HMPREF1536_00584"/>
<organism evidence="9 10">
    <name type="scientific">Parabacteroides gordonii MS-1 = DSM 23371</name>
    <dbReference type="NCBI Taxonomy" id="1203610"/>
    <lineage>
        <taxon>Bacteria</taxon>
        <taxon>Pseudomonadati</taxon>
        <taxon>Bacteroidota</taxon>
        <taxon>Bacteroidia</taxon>
        <taxon>Bacteroidales</taxon>
        <taxon>Tannerellaceae</taxon>
        <taxon>Parabacteroides</taxon>
    </lineage>
</organism>
<evidence type="ECO:0000313" key="10">
    <source>
        <dbReference type="Proteomes" id="UP000033035"/>
    </source>
</evidence>
<feature type="domain" description="ABC3 transporter permease C-terminal" evidence="7">
    <location>
        <begin position="293"/>
        <end position="423"/>
    </location>
</feature>
<dbReference type="GO" id="GO:0022857">
    <property type="term" value="F:transmembrane transporter activity"/>
    <property type="evidence" value="ECO:0007669"/>
    <property type="project" value="TreeGrafter"/>
</dbReference>
<evidence type="ECO:0000256" key="2">
    <source>
        <dbReference type="ARBA" id="ARBA00022475"/>
    </source>
</evidence>
<proteinExistence type="predicted"/>
<dbReference type="Proteomes" id="UP000033035">
    <property type="component" value="Unassembled WGS sequence"/>
</dbReference>
<dbReference type="PATRIC" id="fig|1203610.3.peg.602"/>
<dbReference type="RefSeq" id="WP_028727874.1">
    <property type="nucleotide sequence ID" value="NZ_AUAE01000019.1"/>
</dbReference>
<dbReference type="InterPro" id="IPR050250">
    <property type="entry name" value="Macrolide_Exporter_MacB"/>
</dbReference>
<dbReference type="PANTHER" id="PTHR30572">
    <property type="entry name" value="MEMBRANE COMPONENT OF TRANSPORTER-RELATED"/>
    <property type="match status" value="1"/>
</dbReference>
<accession>A0A0F5JPA1</accession>
<dbReference type="HOGENOM" id="CLU_051629_0_0_10"/>
<evidence type="ECO:0000256" key="5">
    <source>
        <dbReference type="ARBA" id="ARBA00023136"/>
    </source>
</evidence>
<dbReference type="InterPro" id="IPR003838">
    <property type="entry name" value="ABC3_permease_C"/>
</dbReference>
<feature type="domain" description="MacB-like periplasmic core" evidence="8">
    <location>
        <begin position="20"/>
        <end position="246"/>
    </location>
</feature>
<comment type="subcellular location">
    <subcellularLocation>
        <location evidence="1">Cell membrane</location>
        <topology evidence="1">Multi-pass membrane protein</topology>
    </subcellularLocation>
</comment>
<evidence type="ECO:0000259" key="8">
    <source>
        <dbReference type="Pfam" id="PF12704"/>
    </source>
</evidence>
<keyword evidence="3 6" id="KW-0812">Transmembrane</keyword>
<keyword evidence="5 6" id="KW-0472">Membrane</keyword>
<keyword evidence="2" id="KW-1003">Cell membrane</keyword>
<comment type="caution">
    <text evidence="9">The sequence shown here is derived from an EMBL/GenBank/DDBJ whole genome shotgun (WGS) entry which is preliminary data.</text>
</comment>
<keyword evidence="4 6" id="KW-1133">Transmembrane helix</keyword>
<feature type="transmembrane region" description="Helical" evidence="6">
    <location>
        <begin position="396"/>
        <end position="417"/>
    </location>
</feature>